<dbReference type="PANTHER" id="PTHR33567">
    <property type="entry name" value="CHROMATE ION TRANSPORTER (EUROFUNG)"/>
    <property type="match status" value="1"/>
</dbReference>
<feature type="transmembrane region" description="Helical" evidence="8">
    <location>
        <begin position="255"/>
        <end position="274"/>
    </location>
</feature>
<evidence type="ECO:0000256" key="3">
    <source>
        <dbReference type="ARBA" id="ARBA00022475"/>
    </source>
</evidence>
<keyword evidence="5 8" id="KW-1133">Transmembrane helix</keyword>
<feature type="transmembrane region" description="Helical" evidence="8">
    <location>
        <begin position="322"/>
        <end position="348"/>
    </location>
</feature>
<sequence length="425" mass="43911">MSHPDETAKRERDPATSDAALASDKARRSEVLRTFLTLGLTSFGGPIAHLGYFHDELVRRRGWLSDKAYAELVALCQFLPGPASSQVGFALGMVRGGGVMGGILAWIGFTLPSALALLVLALVAGSLEGPLASGVIHGLKLVAVAVVAQAIWGMARKLCPDLRRTCLALLAMLGLALAQSAWTQVAWAQVGVIAMGAVLGSLLCRDDKAASVRQQAQAAGLSLPVSTRLARYCLVAFFVLLIGLPLVASGSLVDIFYRAGALVFGGGHVVLPLLEASTVETGQIAADTFLTGYGTAQAMPGPLFTFAAWLGAGMAQVGGGSALFGAVIALLSIFLPGILLLIGVAPLWGRLRARAGAHAALAGANATVVGVLGMALYDPLWTTSVLSRTDLVIALAAFIALTRFSLAPWKLVLGMVILGAVRGVI</sequence>
<dbReference type="PANTHER" id="PTHR33567:SF3">
    <property type="entry name" value="CHROMATE ION TRANSPORTER (EUROFUNG)"/>
    <property type="match status" value="1"/>
</dbReference>
<feature type="transmembrane region" description="Helical" evidence="8">
    <location>
        <begin position="72"/>
        <end position="91"/>
    </location>
</feature>
<dbReference type="Pfam" id="PF02417">
    <property type="entry name" value="Chromate_transp"/>
    <property type="match status" value="2"/>
</dbReference>
<protein>
    <submittedName>
        <fullName evidence="9">Chromate efflux transporter</fullName>
    </submittedName>
</protein>
<comment type="subcellular location">
    <subcellularLocation>
        <location evidence="1">Cell membrane</location>
        <topology evidence="1">Multi-pass membrane protein</topology>
    </subcellularLocation>
</comment>
<evidence type="ECO:0000256" key="5">
    <source>
        <dbReference type="ARBA" id="ARBA00022989"/>
    </source>
</evidence>
<feature type="transmembrane region" description="Helical" evidence="8">
    <location>
        <begin position="286"/>
        <end position="310"/>
    </location>
</feature>
<feature type="transmembrane region" description="Helical" evidence="8">
    <location>
        <begin position="187"/>
        <end position="204"/>
    </location>
</feature>
<feature type="compositionally biased region" description="Basic and acidic residues" evidence="7">
    <location>
        <begin position="1"/>
        <end position="15"/>
    </location>
</feature>
<keyword evidence="10" id="KW-1185">Reference proteome</keyword>
<dbReference type="InterPro" id="IPR014047">
    <property type="entry name" value="Chr_Tranpt_l_chain"/>
</dbReference>
<keyword evidence="4 8" id="KW-0812">Transmembrane</keyword>
<evidence type="ECO:0000256" key="7">
    <source>
        <dbReference type="SAM" id="MobiDB-lite"/>
    </source>
</evidence>
<feature type="transmembrane region" description="Helical" evidence="8">
    <location>
        <begin position="31"/>
        <end position="52"/>
    </location>
</feature>
<name>A0ABT6UQK3_9GAMM</name>
<comment type="similarity">
    <text evidence="2">Belongs to the chromate ion transporter (CHR) (TC 2.A.51) family.</text>
</comment>
<feature type="transmembrane region" description="Helical" evidence="8">
    <location>
        <begin position="355"/>
        <end position="377"/>
    </location>
</feature>
<feature type="transmembrane region" description="Helical" evidence="8">
    <location>
        <begin position="131"/>
        <end position="152"/>
    </location>
</feature>
<organism evidence="9 10">
    <name type="scientific">Cobetia amphilecti</name>
    <dbReference type="NCBI Taxonomy" id="1055104"/>
    <lineage>
        <taxon>Bacteria</taxon>
        <taxon>Pseudomonadati</taxon>
        <taxon>Pseudomonadota</taxon>
        <taxon>Gammaproteobacteria</taxon>
        <taxon>Oceanospirillales</taxon>
        <taxon>Halomonadaceae</taxon>
        <taxon>Cobetia</taxon>
    </lineage>
</organism>
<feature type="transmembrane region" description="Helical" evidence="8">
    <location>
        <begin position="229"/>
        <end position="249"/>
    </location>
</feature>
<feature type="transmembrane region" description="Helical" evidence="8">
    <location>
        <begin position="164"/>
        <end position="181"/>
    </location>
</feature>
<evidence type="ECO:0000313" key="9">
    <source>
        <dbReference type="EMBL" id="MDI5884977.1"/>
    </source>
</evidence>
<feature type="region of interest" description="Disordered" evidence="7">
    <location>
        <begin position="1"/>
        <end position="22"/>
    </location>
</feature>
<dbReference type="EMBL" id="JASCSA010000008">
    <property type="protein sequence ID" value="MDI5884977.1"/>
    <property type="molecule type" value="Genomic_DNA"/>
</dbReference>
<accession>A0ABT6UQK3</accession>
<evidence type="ECO:0000256" key="8">
    <source>
        <dbReference type="SAM" id="Phobius"/>
    </source>
</evidence>
<proteinExistence type="inferred from homology"/>
<evidence type="ECO:0000256" key="1">
    <source>
        <dbReference type="ARBA" id="ARBA00004651"/>
    </source>
</evidence>
<feature type="transmembrane region" description="Helical" evidence="8">
    <location>
        <begin position="103"/>
        <end position="125"/>
    </location>
</feature>
<feature type="transmembrane region" description="Helical" evidence="8">
    <location>
        <begin position="392"/>
        <end position="421"/>
    </location>
</feature>
<evidence type="ECO:0000313" key="10">
    <source>
        <dbReference type="Proteomes" id="UP001229025"/>
    </source>
</evidence>
<comment type="caution">
    <text evidence="9">The sequence shown here is derived from an EMBL/GenBank/DDBJ whole genome shotgun (WGS) entry which is preliminary data.</text>
</comment>
<dbReference type="InterPro" id="IPR003370">
    <property type="entry name" value="Chromate_transpt"/>
</dbReference>
<keyword evidence="3" id="KW-1003">Cell membrane</keyword>
<dbReference type="RefSeq" id="WP_213114442.1">
    <property type="nucleotide sequence ID" value="NZ_JASCSA010000008.1"/>
</dbReference>
<evidence type="ECO:0000256" key="6">
    <source>
        <dbReference type="ARBA" id="ARBA00023136"/>
    </source>
</evidence>
<dbReference type="Proteomes" id="UP001229025">
    <property type="component" value="Unassembled WGS sequence"/>
</dbReference>
<evidence type="ECO:0000256" key="2">
    <source>
        <dbReference type="ARBA" id="ARBA00005262"/>
    </source>
</evidence>
<dbReference type="NCBIfam" id="TIGR00937">
    <property type="entry name" value="2A51"/>
    <property type="match status" value="1"/>
</dbReference>
<dbReference type="PIRSF" id="PIRSF004810">
    <property type="entry name" value="ChrA"/>
    <property type="match status" value="1"/>
</dbReference>
<reference evidence="10" key="1">
    <citation type="submission" date="2023-07" db="EMBL/GenBank/DDBJ databases">
        <title>Genome-based characterization of strain KMM 296 and proposal for reclassification of Cobetia litoralis and Cobetia pacifica, and emended description of the species Cobetia amphilecti and Cobetia marina.</title>
        <authorList>
            <person name="Balabanova L."/>
            <person name="Nedashkovskaya O."/>
        </authorList>
    </citation>
    <scope>NUCLEOTIDE SEQUENCE [LARGE SCALE GENOMIC DNA]</scope>
    <source>
        <strain evidence="10">NRIC 0815</strain>
    </source>
</reference>
<keyword evidence="6 8" id="KW-0472">Membrane</keyword>
<evidence type="ECO:0000256" key="4">
    <source>
        <dbReference type="ARBA" id="ARBA00022692"/>
    </source>
</evidence>
<gene>
    <name evidence="9" type="primary">chrA</name>
    <name evidence="9" type="ORF">QLT01_11490</name>
</gene>